<sequence>MGSHRDGAHFRGYTTLSSHGGDGGQNAIGELAQHPEQEAHYARVCGLTLREINNLEVSEYREYLNMVKRIACSQVVRQKDSQEEAHLKLLLFSLHRPSDIIDAECGDLEAIGVHLDDAMLRQVYIRRPSAVPEEGTTKYCAIALAYRHCTSDEFMKLIVQCGHEENIIAEVLGSLSETYRKVYGRAIKAAGTPGGVMPKEQRGSEFYAEDAISEFDLVVSDSSLRAVNKEWPKTNGDWGSLAESLFSKPVRPSEHVDLLGNRAACQHDLMASALEGYKYHGIDVQILDVVPMSYLEAGT</sequence>
<organism evidence="1 2">
    <name type="scientific">Symbiodinium microadriaticum</name>
    <name type="common">Dinoflagellate</name>
    <name type="synonym">Zooxanthella microadriatica</name>
    <dbReference type="NCBI Taxonomy" id="2951"/>
    <lineage>
        <taxon>Eukaryota</taxon>
        <taxon>Sar</taxon>
        <taxon>Alveolata</taxon>
        <taxon>Dinophyceae</taxon>
        <taxon>Suessiales</taxon>
        <taxon>Symbiodiniaceae</taxon>
        <taxon>Symbiodinium</taxon>
    </lineage>
</organism>
<proteinExistence type="predicted"/>
<accession>A0A1Q9E244</accession>
<dbReference type="OrthoDB" id="434002at2759"/>
<dbReference type="Proteomes" id="UP000186817">
    <property type="component" value="Unassembled WGS sequence"/>
</dbReference>
<gene>
    <name evidence="1" type="ORF">AK812_SmicGene15789</name>
</gene>
<reference evidence="1 2" key="1">
    <citation type="submission" date="2016-02" db="EMBL/GenBank/DDBJ databases">
        <title>Genome analysis of coral dinoflagellate symbionts highlights evolutionary adaptations to a symbiotic lifestyle.</title>
        <authorList>
            <person name="Aranda M."/>
            <person name="Li Y."/>
            <person name="Liew Y.J."/>
            <person name="Baumgarten S."/>
            <person name="Simakov O."/>
            <person name="Wilson M."/>
            <person name="Piel J."/>
            <person name="Ashoor H."/>
            <person name="Bougouffa S."/>
            <person name="Bajic V.B."/>
            <person name="Ryu T."/>
            <person name="Ravasi T."/>
            <person name="Bayer T."/>
            <person name="Micklem G."/>
            <person name="Kim H."/>
            <person name="Bhak J."/>
            <person name="Lajeunesse T.C."/>
            <person name="Voolstra C.R."/>
        </authorList>
    </citation>
    <scope>NUCLEOTIDE SEQUENCE [LARGE SCALE GENOMIC DNA]</scope>
    <source>
        <strain evidence="1 2">CCMP2467</strain>
    </source>
</reference>
<evidence type="ECO:0000313" key="2">
    <source>
        <dbReference type="Proteomes" id="UP000186817"/>
    </source>
</evidence>
<protein>
    <submittedName>
        <fullName evidence="1">Uncharacterized protein</fullName>
    </submittedName>
</protein>
<dbReference type="EMBL" id="LSRX01000291">
    <property type="protein sequence ID" value="OLQ01459.1"/>
    <property type="molecule type" value="Genomic_DNA"/>
</dbReference>
<evidence type="ECO:0000313" key="1">
    <source>
        <dbReference type="EMBL" id="OLQ01459.1"/>
    </source>
</evidence>
<keyword evidence="2" id="KW-1185">Reference proteome</keyword>
<dbReference type="AlphaFoldDB" id="A0A1Q9E244"/>
<comment type="caution">
    <text evidence="1">The sequence shown here is derived from an EMBL/GenBank/DDBJ whole genome shotgun (WGS) entry which is preliminary data.</text>
</comment>
<name>A0A1Q9E244_SYMMI</name>